<gene>
    <name evidence="11" type="ORF">COV84_01345</name>
</gene>
<evidence type="ECO:0000256" key="8">
    <source>
        <dbReference type="ARBA" id="ARBA00022840"/>
    </source>
</evidence>
<dbReference type="GO" id="GO:0046872">
    <property type="term" value="F:metal ion binding"/>
    <property type="evidence" value="ECO:0007669"/>
    <property type="project" value="UniProtKB-KW"/>
</dbReference>
<comment type="caution">
    <text evidence="11">The sequence shown here is derived from an EMBL/GenBank/DDBJ whole genome shotgun (WGS) entry which is preliminary data.</text>
</comment>
<dbReference type="PANTHER" id="PTHR33540">
    <property type="entry name" value="TRNA THREONYLCARBAMOYLADENOSINE BIOSYNTHESIS PROTEIN TSAE"/>
    <property type="match status" value="1"/>
</dbReference>
<keyword evidence="7" id="KW-0547">Nucleotide-binding</keyword>
<dbReference type="GO" id="GO:0005524">
    <property type="term" value="F:ATP binding"/>
    <property type="evidence" value="ECO:0007669"/>
    <property type="project" value="UniProtKB-KW"/>
</dbReference>
<keyword evidence="8" id="KW-0067">ATP-binding</keyword>
<reference evidence="11 12" key="1">
    <citation type="submission" date="2017-09" db="EMBL/GenBank/DDBJ databases">
        <title>Depth-based differentiation of microbial function through sediment-hosted aquifers and enrichment of novel symbionts in the deep terrestrial subsurface.</title>
        <authorList>
            <person name="Probst A.J."/>
            <person name="Ladd B."/>
            <person name="Jarett J.K."/>
            <person name="Geller-Mcgrath D.E."/>
            <person name="Sieber C.M."/>
            <person name="Emerson J.B."/>
            <person name="Anantharaman K."/>
            <person name="Thomas B.C."/>
            <person name="Malmstrom R."/>
            <person name="Stieglmeier M."/>
            <person name="Klingl A."/>
            <person name="Woyke T."/>
            <person name="Ryan C.M."/>
            <person name="Banfield J.F."/>
        </authorList>
    </citation>
    <scope>NUCLEOTIDE SEQUENCE [LARGE SCALE GENOMIC DNA]</scope>
    <source>
        <strain evidence="11">CG11_big_fil_rev_8_21_14_0_20_40_15</strain>
    </source>
</reference>
<evidence type="ECO:0000313" key="12">
    <source>
        <dbReference type="Proteomes" id="UP000229317"/>
    </source>
</evidence>
<dbReference type="InterPro" id="IPR027417">
    <property type="entry name" value="P-loop_NTPase"/>
</dbReference>
<evidence type="ECO:0000256" key="10">
    <source>
        <dbReference type="ARBA" id="ARBA00032441"/>
    </source>
</evidence>
<dbReference type="Gene3D" id="3.40.50.300">
    <property type="entry name" value="P-loop containing nucleotide triphosphate hydrolases"/>
    <property type="match status" value="1"/>
</dbReference>
<evidence type="ECO:0000313" key="11">
    <source>
        <dbReference type="EMBL" id="PIQ75405.1"/>
    </source>
</evidence>
<evidence type="ECO:0000256" key="2">
    <source>
        <dbReference type="ARBA" id="ARBA00007599"/>
    </source>
</evidence>
<dbReference type="InterPro" id="IPR003442">
    <property type="entry name" value="T6A_TsaE"/>
</dbReference>
<keyword evidence="5" id="KW-0819">tRNA processing</keyword>
<dbReference type="GO" id="GO:0002949">
    <property type="term" value="P:tRNA threonylcarbamoyladenosine modification"/>
    <property type="evidence" value="ECO:0007669"/>
    <property type="project" value="InterPro"/>
</dbReference>
<evidence type="ECO:0000256" key="6">
    <source>
        <dbReference type="ARBA" id="ARBA00022723"/>
    </source>
</evidence>
<name>A0A2H0KVS5_9BACT</name>
<evidence type="ECO:0000256" key="7">
    <source>
        <dbReference type="ARBA" id="ARBA00022741"/>
    </source>
</evidence>
<dbReference type="PANTHER" id="PTHR33540:SF2">
    <property type="entry name" value="TRNA THREONYLCARBAMOYLADENOSINE BIOSYNTHESIS PROTEIN TSAE"/>
    <property type="match status" value="1"/>
</dbReference>
<evidence type="ECO:0000256" key="9">
    <source>
        <dbReference type="ARBA" id="ARBA00022842"/>
    </source>
</evidence>
<organism evidence="11 12">
    <name type="scientific">Candidatus Portnoybacteria bacterium CG11_big_fil_rev_8_21_14_0_20_40_15</name>
    <dbReference type="NCBI Taxonomy" id="1974817"/>
    <lineage>
        <taxon>Bacteria</taxon>
        <taxon>Candidatus Portnoyibacteriota</taxon>
    </lineage>
</organism>
<dbReference type="Proteomes" id="UP000229317">
    <property type="component" value="Unassembled WGS sequence"/>
</dbReference>
<dbReference type="GO" id="GO:0016740">
    <property type="term" value="F:transferase activity"/>
    <property type="evidence" value="ECO:0007669"/>
    <property type="project" value="UniProtKB-KW"/>
</dbReference>
<keyword evidence="4" id="KW-0963">Cytoplasm</keyword>
<keyword evidence="11" id="KW-0808">Transferase</keyword>
<dbReference type="AlphaFoldDB" id="A0A2H0KVS5"/>
<evidence type="ECO:0000256" key="1">
    <source>
        <dbReference type="ARBA" id="ARBA00004496"/>
    </source>
</evidence>
<accession>A0A2H0KVS5</accession>
<keyword evidence="9" id="KW-0460">Magnesium</keyword>
<dbReference type="NCBIfam" id="TIGR00150">
    <property type="entry name" value="T6A_YjeE"/>
    <property type="match status" value="1"/>
</dbReference>
<comment type="similarity">
    <text evidence="2">Belongs to the TsaE family.</text>
</comment>
<comment type="subcellular location">
    <subcellularLocation>
        <location evidence="1">Cytoplasm</location>
    </subcellularLocation>
</comment>
<dbReference type="EMBL" id="PCVO01000021">
    <property type="protein sequence ID" value="PIQ75405.1"/>
    <property type="molecule type" value="Genomic_DNA"/>
</dbReference>
<dbReference type="SUPFAM" id="SSF52540">
    <property type="entry name" value="P-loop containing nucleoside triphosphate hydrolases"/>
    <property type="match status" value="1"/>
</dbReference>
<evidence type="ECO:0000256" key="4">
    <source>
        <dbReference type="ARBA" id="ARBA00022490"/>
    </source>
</evidence>
<protein>
    <recommendedName>
        <fullName evidence="3">tRNA threonylcarbamoyladenosine biosynthesis protein TsaE</fullName>
    </recommendedName>
    <alternativeName>
        <fullName evidence="10">t(6)A37 threonylcarbamoyladenosine biosynthesis protein TsaE</fullName>
    </alternativeName>
</protein>
<dbReference type="GO" id="GO:0005737">
    <property type="term" value="C:cytoplasm"/>
    <property type="evidence" value="ECO:0007669"/>
    <property type="project" value="UniProtKB-SubCell"/>
</dbReference>
<keyword evidence="6" id="KW-0479">Metal-binding</keyword>
<proteinExistence type="inferred from homology"/>
<sequence length="170" mass="19211">MEKGIFLSKNASQTQKLAGKIVADLLTAKGSKNAAVLALEGELGGGKTTFVQGLAKALGVKEKITSPTFVIMRRFDIGILGNYDFKNLYHIDCYRLNSPKELIELDFKKIIERPENLVVIEWAEKVKSLIPKNAVWISFEWKGEKERKIMINSKIKKPDSKLIYGRRKTI</sequence>
<evidence type="ECO:0000256" key="3">
    <source>
        <dbReference type="ARBA" id="ARBA00019010"/>
    </source>
</evidence>
<dbReference type="Pfam" id="PF02367">
    <property type="entry name" value="TsaE"/>
    <property type="match status" value="1"/>
</dbReference>
<evidence type="ECO:0000256" key="5">
    <source>
        <dbReference type="ARBA" id="ARBA00022694"/>
    </source>
</evidence>